<dbReference type="RefSeq" id="WP_123142191.1">
    <property type="nucleotide sequence ID" value="NZ_NRRH01000001.1"/>
</dbReference>
<feature type="signal peptide" evidence="1">
    <location>
        <begin position="1"/>
        <end position="19"/>
    </location>
</feature>
<evidence type="ECO:0000256" key="1">
    <source>
        <dbReference type="SAM" id="SignalP"/>
    </source>
</evidence>
<evidence type="ECO:0000313" key="3">
    <source>
        <dbReference type="Proteomes" id="UP000295247"/>
    </source>
</evidence>
<feature type="chain" id="PRO_5020743700" evidence="1">
    <location>
        <begin position="20"/>
        <end position="506"/>
    </location>
</feature>
<dbReference type="AlphaFoldDB" id="A0A4R4ALU1"/>
<evidence type="ECO:0000313" key="2">
    <source>
        <dbReference type="EMBL" id="TCW39869.1"/>
    </source>
</evidence>
<dbReference type="Proteomes" id="UP000295247">
    <property type="component" value="Unassembled WGS sequence"/>
</dbReference>
<gene>
    <name evidence="2" type="ORF">EDC29_101285</name>
</gene>
<name>A0A4R4ALU1_MARGR</name>
<sequence length="506" mass="55908">MRKLLGALALLVVSVQVRAGIPATPVMTLYAFNGPVEVPYYSAERFRPGDPGAPIGTLAQGTSLIPCLVIRDGAPLTDASGTPYVGFEVVVDPRRAGPEARARFLAAIERRKGLEVENHHCEAGVRGVIDVRQLYAMEKAPFFTPPPDGRPGAVSPAASSQLDRIVRDFHASSECARANARLSGRRGALERAWEDYLARRRGELPLTTLARAKHLDYTLRTALFEGHHARGCNAYGACERNIVALTIRNRAVGQCPRHIGCTFPGDFQGVASKVSQYNIWDEFLTQISGLTACYLRPDLADEPRFAKLQAMYAQSVGDVERILYGDDDDLRAVFPGTDLAKLKRVRHYYHAPAMGKCFPEHPRVEYMSGAIARSGEDFALIANTRIEVGETVGTGYRFKQFRFDELETRDRTWVEDRYPGFVVDGRKVSLRAPSDCRPYGIPAGCRLDDSIGRYRKIPHWADAGEPLEIRCRVIDRGSDCDRDGDGVIARVGGACDREMRPVSGVR</sequence>
<accession>A0A4R4ALU1</accession>
<protein>
    <submittedName>
        <fullName evidence="2">Uncharacterized protein</fullName>
    </submittedName>
</protein>
<reference evidence="2 3" key="1">
    <citation type="submission" date="2019-03" db="EMBL/GenBank/DDBJ databases">
        <title>Genomic Encyclopedia of Type Strains, Phase IV (KMG-IV): sequencing the most valuable type-strain genomes for metagenomic binning, comparative biology and taxonomic classification.</title>
        <authorList>
            <person name="Goeker M."/>
        </authorList>
    </citation>
    <scope>NUCLEOTIDE SEQUENCE [LARGE SCALE GENOMIC DNA]</scope>
    <source>
        <strain evidence="2 3">DSM 203</strain>
    </source>
</reference>
<dbReference type="EMBL" id="SMDC01000001">
    <property type="protein sequence ID" value="TCW39869.1"/>
    <property type="molecule type" value="Genomic_DNA"/>
</dbReference>
<organism evidence="2 3">
    <name type="scientific">Marichromatium gracile</name>
    <name type="common">Chromatium gracile</name>
    <dbReference type="NCBI Taxonomy" id="1048"/>
    <lineage>
        <taxon>Bacteria</taxon>
        <taxon>Pseudomonadati</taxon>
        <taxon>Pseudomonadota</taxon>
        <taxon>Gammaproteobacteria</taxon>
        <taxon>Chromatiales</taxon>
        <taxon>Chromatiaceae</taxon>
        <taxon>Marichromatium</taxon>
    </lineage>
</organism>
<keyword evidence="1" id="KW-0732">Signal</keyword>
<proteinExistence type="predicted"/>
<comment type="caution">
    <text evidence="2">The sequence shown here is derived from an EMBL/GenBank/DDBJ whole genome shotgun (WGS) entry which is preliminary data.</text>
</comment>